<dbReference type="Proteomes" id="UP000326671">
    <property type="component" value="Unassembled WGS sequence"/>
</dbReference>
<accession>A0A5J5H796</accession>
<name>A0A5J5H796_9BACI</name>
<reference evidence="2 3" key="1">
    <citation type="submission" date="2019-09" db="EMBL/GenBank/DDBJ databases">
        <title>Whole genome sequences of isolates from the Mars Exploration Rovers.</title>
        <authorList>
            <person name="Seuylemezian A."/>
            <person name="Vaishampayan P."/>
        </authorList>
    </citation>
    <scope>NUCLEOTIDE SEQUENCE [LARGE SCALE GENOMIC DNA]</scope>
    <source>
        <strain evidence="2 3">MER_TA_151</strain>
    </source>
</reference>
<feature type="transmembrane region" description="Helical" evidence="1">
    <location>
        <begin position="37"/>
        <end position="55"/>
    </location>
</feature>
<keyword evidence="1" id="KW-0812">Transmembrane</keyword>
<dbReference type="EMBL" id="VYKL01000038">
    <property type="protein sequence ID" value="KAA9016450.1"/>
    <property type="molecule type" value="Genomic_DNA"/>
</dbReference>
<keyword evidence="1" id="KW-0472">Membrane</keyword>
<evidence type="ECO:0000256" key="1">
    <source>
        <dbReference type="SAM" id="Phobius"/>
    </source>
</evidence>
<keyword evidence="3" id="KW-1185">Reference proteome</keyword>
<dbReference type="RefSeq" id="WP_150442130.1">
    <property type="nucleotide sequence ID" value="NZ_VYKL01000038.1"/>
</dbReference>
<keyword evidence="1" id="KW-1133">Transmembrane helix</keyword>
<evidence type="ECO:0000313" key="2">
    <source>
        <dbReference type="EMBL" id="KAA9016450.1"/>
    </source>
</evidence>
<evidence type="ECO:0000313" key="3">
    <source>
        <dbReference type="Proteomes" id="UP000326671"/>
    </source>
</evidence>
<dbReference type="AlphaFoldDB" id="A0A5J5H796"/>
<proteinExistence type="predicted"/>
<gene>
    <name evidence="2" type="ORF">F4V44_21845</name>
</gene>
<organism evidence="2 3">
    <name type="scientific">Niallia endozanthoxylica</name>
    <dbReference type="NCBI Taxonomy" id="2036016"/>
    <lineage>
        <taxon>Bacteria</taxon>
        <taxon>Bacillati</taxon>
        <taxon>Bacillota</taxon>
        <taxon>Bacilli</taxon>
        <taxon>Bacillales</taxon>
        <taxon>Bacillaceae</taxon>
        <taxon>Niallia</taxon>
    </lineage>
</organism>
<comment type="caution">
    <text evidence="2">The sequence shown here is derived from an EMBL/GenBank/DDBJ whole genome shotgun (WGS) entry which is preliminary data.</text>
</comment>
<sequence length="68" mass="7691">MLGILGGLLAAWLLTLLGVHSFIITGLSELFHLNLTIAGYYVLFGLLGFILELMSSKKKIRFKRKRRK</sequence>
<protein>
    <submittedName>
        <fullName evidence="2">Uncharacterized protein</fullName>
    </submittedName>
</protein>